<dbReference type="PANTHER" id="PTHR34072">
    <property type="entry name" value="ENZYMATIC POLYPROTEIN-RELATED"/>
    <property type="match status" value="1"/>
</dbReference>
<sequence>MGLELTQISSQLFGMETIEECNREECQQSFEKLKALLIEAPILMQPESGKEFVIYSDASLNGLGCVLMQEGKVVACVSRYLKPHEKNYLTHDLELAAVVFDLKIWRHHLYGEKCRVFTDHKSLKYLMAQKELNLRQHQWLELLKDYELIIDYHPGKANVVADALSRKSLFTLRALNTQLTKNDEKFQVRKNQCESGVESYFQVGINRCLMFKNRICVPKDSELLQTILREAHGGSLSLHPGSVKMYNDLKKIVEMGSYHYGLRDQFAVNPKKKDVVWVIVDRLTKSAHFIPVRTDYSLEKLADLYVFEIVRLHGVPLLITDGQSKRVIQILEDMLRCCVLEFQGSWEKYLPLVEFAYNNGYQSSLKMAPYEALYGQRATSDRQKSYADLERKEIEFEVDDRVFLKVSPWRKVLRSDPSHVLAPTEVEILPDMTYGEELVKILAREVKQLRNKNIPLVKILWHRHGVEEATWEPEESLREKYPNLFTDKIFEDENP</sequence>
<dbReference type="GO" id="GO:0004519">
    <property type="term" value="F:endonuclease activity"/>
    <property type="evidence" value="ECO:0007669"/>
    <property type="project" value="UniProtKB-KW"/>
</dbReference>
<evidence type="ECO:0000313" key="9">
    <source>
        <dbReference type="Proteomes" id="UP000701853"/>
    </source>
</evidence>
<evidence type="ECO:0000259" key="7">
    <source>
        <dbReference type="Pfam" id="PF17917"/>
    </source>
</evidence>
<evidence type="ECO:0000256" key="4">
    <source>
        <dbReference type="ARBA" id="ARBA00022759"/>
    </source>
</evidence>
<dbReference type="CDD" id="cd09274">
    <property type="entry name" value="RNase_HI_RT_Ty3"/>
    <property type="match status" value="1"/>
</dbReference>
<evidence type="ECO:0000256" key="1">
    <source>
        <dbReference type="ARBA" id="ARBA00022679"/>
    </source>
</evidence>
<evidence type="ECO:0000256" key="3">
    <source>
        <dbReference type="ARBA" id="ARBA00022722"/>
    </source>
</evidence>
<feature type="domain" description="Reverse transcriptase RNase H-like" evidence="7">
    <location>
        <begin position="49"/>
        <end position="146"/>
    </location>
</feature>
<proteinExistence type="predicted"/>
<dbReference type="InterPro" id="IPR012337">
    <property type="entry name" value="RNaseH-like_sf"/>
</dbReference>
<comment type="caution">
    <text evidence="8">The sequence shown here is derived from an EMBL/GenBank/DDBJ whole genome shotgun (WGS) entry which is preliminary data.</text>
</comment>
<evidence type="ECO:0000256" key="2">
    <source>
        <dbReference type="ARBA" id="ARBA00022695"/>
    </source>
</evidence>
<dbReference type="OrthoDB" id="1909122at2759"/>
<name>A0A8J5YX92_9ROSI</name>
<keyword evidence="1" id="KW-0808">Transferase</keyword>
<keyword evidence="6" id="KW-0695">RNA-directed DNA polymerase</keyword>
<dbReference type="Gene3D" id="3.30.420.10">
    <property type="entry name" value="Ribonuclease H-like superfamily/Ribonuclease H"/>
    <property type="match status" value="1"/>
</dbReference>
<keyword evidence="2" id="KW-0548">Nucleotidyltransferase</keyword>
<keyword evidence="4" id="KW-0255">Endonuclease</keyword>
<accession>A0A8J5YX92</accession>
<keyword evidence="5" id="KW-0378">Hydrolase</keyword>
<organism evidence="8 9">
    <name type="scientific">Gossypium anomalum</name>
    <dbReference type="NCBI Taxonomy" id="47600"/>
    <lineage>
        <taxon>Eukaryota</taxon>
        <taxon>Viridiplantae</taxon>
        <taxon>Streptophyta</taxon>
        <taxon>Embryophyta</taxon>
        <taxon>Tracheophyta</taxon>
        <taxon>Spermatophyta</taxon>
        <taxon>Magnoliopsida</taxon>
        <taxon>eudicotyledons</taxon>
        <taxon>Gunneridae</taxon>
        <taxon>Pentapetalae</taxon>
        <taxon>rosids</taxon>
        <taxon>malvids</taxon>
        <taxon>Malvales</taxon>
        <taxon>Malvaceae</taxon>
        <taxon>Malvoideae</taxon>
        <taxon>Gossypium</taxon>
    </lineage>
</organism>
<dbReference type="AlphaFoldDB" id="A0A8J5YX92"/>
<reference evidence="8 9" key="1">
    <citation type="journal article" date="2021" name="bioRxiv">
        <title>The Gossypium anomalum genome as a resource for cotton improvement and evolutionary analysis of hybrid incompatibility.</title>
        <authorList>
            <person name="Grover C.E."/>
            <person name="Yuan D."/>
            <person name="Arick M.A."/>
            <person name="Miller E.R."/>
            <person name="Hu G."/>
            <person name="Peterson D.G."/>
            <person name="Wendel J.F."/>
            <person name="Udall J.A."/>
        </authorList>
    </citation>
    <scope>NUCLEOTIDE SEQUENCE [LARGE SCALE GENOMIC DNA]</scope>
    <source>
        <strain evidence="8">JFW-Udall</strain>
        <tissue evidence="8">Leaf</tissue>
    </source>
</reference>
<dbReference type="InterPro" id="IPR036397">
    <property type="entry name" value="RNaseH_sf"/>
</dbReference>
<dbReference type="GO" id="GO:0016787">
    <property type="term" value="F:hydrolase activity"/>
    <property type="evidence" value="ECO:0007669"/>
    <property type="project" value="UniProtKB-KW"/>
</dbReference>
<dbReference type="EMBL" id="JAHUZN010000006">
    <property type="protein sequence ID" value="KAG8491027.1"/>
    <property type="molecule type" value="Genomic_DNA"/>
</dbReference>
<dbReference type="GO" id="GO:0003676">
    <property type="term" value="F:nucleic acid binding"/>
    <property type="evidence" value="ECO:0007669"/>
    <property type="project" value="InterPro"/>
</dbReference>
<dbReference type="Proteomes" id="UP000701853">
    <property type="component" value="Chromosome 6"/>
</dbReference>
<dbReference type="SUPFAM" id="SSF56672">
    <property type="entry name" value="DNA/RNA polymerases"/>
    <property type="match status" value="1"/>
</dbReference>
<evidence type="ECO:0000256" key="5">
    <source>
        <dbReference type="ARBA" id="ARBA00022801"/>
    </source>
</evidence>
<protein>
    <recommendedName>
        <fullName evidence="7">Reverse transcriptase RNase H-like domain-containing protein</fullName>
    </recommendedName>
</protein>
<dbReference type="SUPFAM" id="SSF53098">
    <property type="entry name" value="Ribonuclease H-like"/>
    <property type="match status" value="1"/>
</dbReference>
<keyword evidence="3" id="KW-0540">Nuclease</keyword>
<evidence type="ECO:0000313" key="8">
    <source>
        <dbReference type="EMBL" id="KAG8491027.1"/>
    </source>
</evidence>
<evidence type="ECO:0000256" key="6">
    <source>
        <dbReference type="ARBA" id="ARBA00022918"/>
    </source>
</evidence>
<keyword evidence="9" id="KW-1185">Reference proteome</keyword>
<dbReference type="GO" id="GO:0003964">
    <property type="term" value="F:RNA-directed DNA polymerase activity"/>
    <property type="evidence" value="ECO:0007669"/>
    <property type="project" value="UniProtKB-KW"/>
</dbReference>
<dbReference type="PANTHER" id="PTHR34072:SF59">
    <property type="entry name" value="CCHC-TYPE INTEGRASE"/>
    <property type="match status" value="1"/>
</dbReference>
<dbReference type="InterPro" id="IPR043502">
    <property type="entry name" value="DNA/RNA_pol_sf"/>
</dbReference>
<dbReference type="Pfam" id="PF17917">
    <property type="entry name" value="RT_RNaseH"/>
    <property type="match status" value="1"/>
</dbReference>
<dbReference type="InterPro" id="IPR041373">
    <property type="entry name" value="RT_RNaseH"/>
</dbReference>
<gene>
    <name evidence="8" type="ORF">CXB51_014150</name>
</gene>